<name>A0ABV1CYK9_9FIRM</name>
<evidence type="ECO:0000259" key="5">
    <source>
        <dbReference type="Pfam" id="PF01385"/>
    </source>
</evidence>
<feature type="domain" description="Probable transposase IS891/IS1136/IS1341" evidence="5">
    <location>
        <begin position="185"/>
        <end position="292"/>
    </location>
</feature>
<organism evidence="7 8">
    <name type="scientific">Megasphaera intestinihominis</name>
    <dbReference type="NCBI Taxonomy" id="3133159"/>
    <lineage>
        <taxon>Bacteria</taxon>
        <taxon>Bacillati</taxon>
        <taxon>Bacillota</taxon>
        <taxon>Negativicutes</taxon>
        <taxon>Veillonellales</taxon>
        <taxon>Veillonellaceae</taxon>
        <taxon>Megasphaera</taxon>
    </lineage>
</organism>
<protein>
    <submittedName>
        <fullName evidence="7">Transposase</fullName>
    </submittedName>
</protein>
<comment type="caution">
    <text evidence="7">The sequence shown here is derived from an EMBL/GenBank/DDBJ whole genome shotgun (WGS) entry which is preliminary data.</text>
</comment>
<feature type="domain" description="Cas12f1-like TNB" evidence="6">
    <location>
        <begin position="317"/>
        <end position="384"/>
    </location>
</feature>
<evidence type="ECO:0000256" key="2">
    <source>
        <dbReference type="ARBA" id="ARBA00022578"/>
    </source>
</evidence>
<evidence type="ECO:0000256" key="4">
    <source>
        <dbReference type="ARBA" id="ARBA00023172"/>
    </source>
</evidence>
<evidence type="ECO:0000259" key="6">
    <source>
        <dbReference type="Pfam" id="PF07282"/>
    </source>
</evidence>
<dbReference type="InterPro" id="IPR010095">
    <property type="entry name" value="Cas12f1-like_TNB"/>
</dbReference>
<evidence type="ECO:0000256" key="3">
    <source>
        <dbReference type="ARBA" id="ARBA00023125"/>
    </source>
</evidence>
<evidence type="ECO:0000313" key="8">
    <source>
        <dbReference type="Proteomes" id="UP001433088"/>
    </source>
</evidence>
<dbReference type="RefSeq" id="WP_349173580.1">
    <property type="nucleotide sequence ID" value="NZ_JBBMEU010000033.1"/>
</dbReference>
<dbReference type="EMBL" id="JBBMEU010000033">
    <property type="protein sequence ID" value="MEQ2422427.1"/>
    <property type="molecule type" value="Genomic_DNA"/>
</dbReference>
<proteinExistence type="inferred from homology"/>
<evidence type="ECO:0000256" key="1">
    <source>
        <dbReference type="ARBA" id="ARBA00008761"/>
    </source>
</evidence>
<keyword evidence="2" id="KW-0815">Transposition</keyword>
<dbReference type="NCBIfam" id="TIGR01766">
    <property type="entry name" value="IS200/IS605 family accessory protein TnpB-like domain"/>
    <property type="match status" value="1"/>
</dbReference>
<accession>A0ABV1CYK9</accession>
<sequence length="410" mass="48080">MVKTLKLRILPNDEQIAALNHMSEQYRQACNFVSQYTFDNGIELNSFKLQKALYADVRENFGLKAQMAVSVFRTVTARYKTVQEQLRQNPYHFKDEYTGEWYDIPKDLSWLRKPIIFRRPQVDLVLKRDYSFDFATHQLSLNTLGKRIKLDFVDGCWQDYFDGSWTFGTGKIVQMKGNWYFHIPCSKESDEELIREQVQHVVGIDRGLRFLTSTYDENGKCTFKSGNAILRKRQKFIDRRKELQSKHTWSAFKALKRLSGRENRWMSDINHQVSKTLVEKYGSNSLFVIEDLTGVSFEESNLSGTKKQNREKRSWAFYQLEQFLTYKAEAVGSKVLKVSPKYTSQRCPKCGRIHKANRHHDTHEYICDKCGYRSNDDRIGAMNIQFLGTLWVSGDEHPRFGIRKEITSAE</sequence>
<dbReference type="Pfam" id="PF07282">
    <property type="entry name" value="Cas12f1-like_TNB"/>
    <property type="match status" value="1"/>
</dbReference>
<dbReference type="InterPro" id="IPR001959">
    <property type="entry name" value="Transposase"/>
</dbReference>
<dbReference type="Proteomes" id="UP001433088">
    <property type="component" value="Unassembled WGS sequence"/>
</dbReference>
<evidence type="ECO:0000313" key="7">
    <source>
        <dbReference type="EMBL" id="MEQ2422427.1"/>
    </source>
</evidence>
<dbReference type="Pfam" id="PF01385">
    <property type="entry name" value="OrfB_IS605"/>
    <property type="match status" value="1"/>
</dbReference>
<gene>
    <name evidence="7" type="ORF">WMO23_06730</name>
</gene>
<keyword evidence="3" id="KW-0238">DNA-binding</keyword>
<keyword evidence="8" id="KW-1185">Reference proteome</keyword>
<comment type="similarity">
    <text evidence="1">In the C-terminal section; belongs to the transposase 35 family.</text>
</comment>
<keyword evidence="4" id="KW-0233">DNA recombination</keyword>
<reference evidence="7 8" key="1">
    <citation type="submission" date="2024-03" db="EMBL/GenBank/DDBJ databases">
        <title>Human intestinal bacterial collection.</title>
        <authorList>
            <person name="Pauvert C."/>
            <person name="Hitch T.C.A."/>
            <person name="Clavel T."/>
        </authorList>
    </citation>
    <scope>NUCLEOTIDE SEQUENCE [LARGE SCALE GENOMIC DNA]</scope>
    <source>
        <strain evidence="7 8">CLA-AA-H81</strain>
    </source>
</reference>
<dbReference type="NCBIfam" id="NF040570">
    <property type="entry name" value="guided_TnpB"/>
    <property type="match status" value="1"/>
</dbReference>